<comment type="caution">
    <text evidence="3">The sequence shown here is derived from an EMBL/GenBank/DDBJ whole genome shotgun (WGS) entry which is preliminary data.</text>
</comment>
<proteinExistence type="predicted"/>
<dbReference type="AlphaFoldDB" id="A0AAD3DIX9"/>
<sequence>MTVKQVRGLRAPEVSKCYGCVRSLPVVTRFGRLSVRPGPLSLSTPVRSTLARAGTSSLRASPVRGHPSRSLPLLLPSTRNDHGTQEHPEAITLAPAAAVMTGIIVILASLLTFPAIATATTDSALLASSTVMEGRGLLGSGDDAGVHGSDGNSTATLWATAAVMFFGALITGLPGVGLSCGDCWGRWRSKKGRAAASSSGLSNAGGGRLERLLRAPALRMLSAGLMLGSGLGVVLPEGFTTFVRGGVTATAAAAAAAAGDQGGSSAGGGGGGGGPLPGWCSGAALVAGFLAMMALQLGLEGGRQQQQRHGGRQQQLRHGHSE</sequence>
<dbReference type="Proteomes" id="UP001054857">
    <property type="component" value="Unassembled WGS sequence"/>
</dbReference>
<feature type="compositionally biased region" description="Low complexity" evidence="1">
    <location>
        <begin position="68"/>
        <end position="77"/>
    </location>
</feature>
<evidence type="ECO:0000313" key="4">
    <source>
        <dbReference type="Proteomes" id="UP001054857"/>
    </source>
</evidence>
<feature type="transmembrane region" description="Helical" evidence="2">
    <location>
        <begin position="93"/>
        <end position="116"/>
    </location>
</feature>
<organism evidence="3 4">
    <name type="scientific">Astrephomene gubernaculifera</name>
    <dbReference type="NCBI Taxonomy" id="47775"/>
    <lineage>
        <taxon>Eukaryota</taxon>
        <taxon>Viridiplantae</taxon>
        <taxon>Chlorophyta</taxon>
        <taxon>core chlorophytes</taxon>
        <taxon>Chlorophyceae</taxon>
        <taxon>CS clade</taxon>
        <taxon>Chlamydomonadales</taxon>
        <taxon>Astrephomenaceae</taxon>
        <taxon>Astrephomene</taxon>
    </lineage>
</organism>
<feature type="region of interest" description="Disordered" evidence="1">
    <location>
        <begin position="53"/>
        <end position="85"/>
    </location>
</feature>
<feature type="transmembrane region" description="Helical" evidence="2">
    <location>
        <begin position="217"/>
        <end position="235"/>
    </location>
</feature>
<feature type="transmembrane region" description="Helical" evidence="2">
    <location>
        <begin position="157"/>
        <end position="181"/>
    </location>
</feature>
<feature type="region of interest" description="Disordered" evidence="1">
    <location>
        <begin position="302"/>
        <end position="322"/>
    </location>
</feature>
<feature type="transmembrane region" description="Helical" evidence="2">
    <location>
        <begin position="276"/>
        <end position="299"/>
    </location>
</feature>
<evidence type="ECO:0000256" key="1">
    <source>
        <dbReference type="SAM" id="MobiDB-lite"/>
    </source>
</evidence>
<protein>
    <submittedName>
        <fullName evidence="3">Uncharacterized protein</fullName>
    </submittedName>
</protein>
<reference evidence="3 4" key="1">
    <citation type="journal article" date="2021" name="Sci. Rep.">
        <title>Genome sequencing of the multicellular alga Astrephomene provides insights into convergent evolution of germ-soma differentiation.</title>
        <authorList>
            <person name="Yamashita S."/>
            <person name="Yamamoto K."/>
            <person name="Matsuzaki R."/>
            <person name="Suzuki S."/>
            <person name="Yamaguchi H."/>
            <person name="Hirooka S."/>
            <person name="Minakuchi Y."/>
            <person name="Miyagishima S."/>
            <person name="Kawachi M."/>
            <person name="Toyoda A."/>
            <person name="Nozaki H."/>
        </authorList>
    </citation>
    <scope>NUCLEOTIDE SEQUENCE [LARGE SCALE GENOMIC DNA]</scope>
    <source>
        <strain evidence="3 4">NIES-4017</strain>
    </source>
</reference>
<keyword evidence="2" id="KW-0472">Membrane</keyword>
<dbReference type="EMBL" id="BMAR01000003">
    <property type="protein sequence ID" value="GFR42689.1"/>
    <property type="molecule type" value="Genomic_DNA"/>
</dbReference>
<evidence type="ECO:0000256" key="2">
    <source>
        <dbReference type="SAM" id="Phobius"/>
    </source>
</evidence>
<feature type="compositionally biased region" description="Basic residues" evidence="1">
    <location>
        <begin position="309"/>
        <end position="322"/>
    </location>
</feature>
<keyword evidence="2" id="KW-1133">Transmembrane helix</keyword>
<keyword evidence="2" id="KW-0812">Transmembrane</keyword>
<keyword evidence="4" id="KW-1185">Reference proteome</keyword>
<evidence type="ECO:0000313" key="3">
    <source>
        <dbReference type="EMBL" id="GFR42689.1"/>
    </source>
</evidence>
<accession>A0AAD3DIX9</accession>
<gene>
    <name evidence="3" type="ORF">Agub_g3610</name>
</gene>
<name>A0AAD3DIX9_9CHLO</name>
<feature type="non-terminal residue" evidence="3">
    <location>
        <position position="322"/>
    </location>
</feature>